<keyword evidence="4 13" id="KW-0812">Transmembrane</keyword>
<feature type="transmembrane region" description="Helical" evidence="13">
    <location>
        <begin position="1095"/>
        <end position="1119"/>
    </location>
</feature>
<dbReference type="InterPro" id="IPR006544">
    <property type="entry name" value="P-type_TPase_V"/>
</dbReference>
<dbReference type="PANTHER" id="PTHR45630:SF8">
    <property type="entry name" value="CATION-TRANSPORTING ATPASE"/>
    <property type="match status" value="1"/>
</dbReference>
<feature type="domain" description="P-type ATPase A" evidence="15">
    <location>
        <begin position="247"/>
        <end position="370"/>
    </location>
</feature>
<feature type="transmembrane region" description="Helical" evidence="13">
    <location>
        <begin position="1033"/>
        <end position="1052"/>
    </location>
</feature>
<evidence type="ECO:0000256" key="12">
    <source>
        <dbReference type="ARBA" id="ARBA00049360"/>
    </source>
</evidence>
<dbReference type="GO" id="GO:0015203">
    <property type="term" value="F:polyamine transmembrane transporter activity"/>
    <property type="evidence" value="ECO:0007669"/>
    <property type="project" value="TreeGrafter"/>
</dbReference>
<dbReference type="Pfam" id="PF00122">
    <property type="entry name" value="E1-E2_ATPase"/>
    <property type="match status" value="1"/>
</dbReference>
<evidence type="ECO:0000256" key="2">
    <source>
        <dbReference type="ARBA" id="ARBA00006000"/>
    </source>
</evidence>
<dbReference type="FunFam" id="1.20.1110.10:FF:000023">
    <property type="entry name" value="Cation-transporting ATPase"/>
    <property type="match status" value="1"/>
</dbReference>
<protein>
    <recommendedName>
        <fullName evidence="13">Cation-transporting ATPase</fullName>
        <ecNumber evidence="13">7.2.2.-</ecNumber>
    </recommendedName>
</protein>
<keyword evidence="10 13" id="KW-1133">Transmembrane helix</keyword>
<feature type="transmembrane region" description="Helical" evidence="13">
    <location>
        <begin position="384"/>
        <end position="407"/>
    </location>
</feature>
<feature type="transmembrane region" description="Helical" evidence="13">
    <location>
        <begin position="413"/>
        <end position="443"/>
    </location>
</feature>
<dbReference type="GO" id="GO:0016020">
    <property type="term" value="C:membrane"/>
    <property type="evidence" value="ECO:0007669"/>
    <property type="project" value="UniProtKB-SubCell"/>
</dbReference>
<dbReference type="SUPFAM" id="SSF81653">
    <property type="entry name" value="Calcium ATPase, transduction domain A"/>
    <property type="match status" value="1"/>
</dbReference>
<dbReference type="GO" id="GO:0006874">
    <property type="term" value="P:intracellular calcium ion homeostasis"/>
    <property type="evidence" value="ECO:0007669"/>
    <property type="project" value="TreeGrafter"/>
</dbReference>
<evidence type="ECO:0000259" key="15">
    <source>
        <dbReference type="Pfam" id="PF00122"/>
    </source>
</evidence>
<feature type="transmembrane region" description="Helical" evidence="13">
    <location>
        <begin position="1171"/>
        <end position="1190"/>
    </location>
</feature>
<dbReference type="Gene3D" id="2.70.150.10">
    <property type="entry name" value="Calcium-transporting ATPase, cytoplasmic transduction domain A"/>
    <property type="match status" value="1"/>
</dbReference>
<keyword evidence="6 13" id="KW-0547">Nucleotide-binding</keyword>
<evidence type="ECO:0000256" key="4">
    <source>
        <dbReference type="ARBA" id="ARBA00022692"/>
    </source>
</evidence>
<dbReference type="Pfam" id="PF13246">
    <property type="entry name" value="Cation_ATPase"/>
    <property type="match status" value="1"/>
</dbReference>
<evidence type="ECO:0000256" key="7">
    <source>
        <dbReference type="ARBA" id="ARBA00022840"/>
    </source>
</evidence>
<dbReference type="FunFam" id="3.40.50.1000:FF:000068">
    <property type="entry name" value="Cation-transporting ATPase"/>
    <property type="match status" value="1"/>
</dbReference>
<accession>A0AA85AJX7</accession>
<dbReference type="PROSITE" id="PS00154">
    <property type="entry name" value="ATPASE_E1_E2"/>
    <property type="match status" value="1"/>
</dbReference>
<evidence type="ECO:0000256" key="8">
    <source>
        <dbReference type="ARBA" id="ARBA00022842"/>
    </source>
</evidence>
<keyword evidence="9 13" id="KW-1278">Translocase</keyword>
<dbReference type="SUPFAM" id="SSF56784">
    <property type="entry name" value="HAD-like"/>
    <property type="match status" value="1"/>
</dbReference>
<dbReference type="SUPFAM" id="SSF81665">
    <property type="entry name" value="Calcium ATPase, transmembrane domain M"/>
    <property type="match status" value="1"/>
</dbReference>
<dbReference type="PANTHER" id="PTHR45630">
    <property type="entry name" value="CATION-TRANSPORTING ATPASE-RELATED"/>
    <property type="match status" value="1"/>
</dbReference>
<dbReference type="GO" id="GO:0140358">
    <property type="term" value="F:P-type transmembrane transporter activity"/>
    <property type="evidence" value="ECO:0007669"/>
    <property type="project" value="InterPro"/>
</dbReference>
<keyword evidence="5 13" id="KW-0479">Metal-binding</keyword>
<evidence type="ECO:0000259" key="16">
    <source>
        <dbReference type="Pfam" id="PF12409"/>
    </source>
</evidence>
<proteinExistence type="inferred from homology"/>
<dbReference type="GO" id="GO:0005524">
    <property type="term" value="F:ATP binding"/>
    <property type="evidence" value="ECO:0007669"/>
    <property type="project" value="UniProtKB-UniRule"/>
</dbReference>
<feature type="region of interest" description="Disordered" evidence="14">
    <location>
        <begin position="1"/>
        <end position="21"/>
    </location>
</feature>
<dbReference type="EC" id="7.2.2.-" evidence="13"/>
<organism evidence="17 18">
    <name type="scientific">Schistosoma margrebowiei</name>
    <dbReference type="NCBI Taxonomy" id="48269"/>
    <lineage>
        <taxon>Eukaryota</taxon>
        <taxon>Metazoa</taxon>
        <taxon>Spiralia</taxon>
        <taxon>Lophotrochozoa</taxon>
        <taxon>Platyhelminthes</taxon>
        <taxon>Trematoda</taxon>
        <taxon>Digenea</taxon>
        <taxon>Strigeidida</taxon>
        <taxon>Schistosomatoidea</taxon>
        <taxon>Schistosomatidae</taxon>
        <taxon>Schistosoma</taxon>
    </lineage>
</organism>
<dbReference type="Proteomes" id="UP000050790">
    <property type="component" value="Unassembled WGS sequence"/>
</dbReference>
<keyword evidence="7 13" id="KW-0067">ATP-binding</keyword>
<dbReference type="InterPro" id="IPR059000">
    <property type="entry name" value="ATPase_P-type_domA"/>
</dbReference>
<keyword evidence="8 13" id="KW-0460">Magnesium</keyword>
<dbReference type="PRINTS" id="PR00119">
    <property type="entry name" value="CATATPASE"/>
</dbReference>
<evidence type="ECO:0000256" key="11">
    <source>
        <dbReference type="ARBA" id="ARBA00023136"/>
    </source>
</evidence>
<dbReference type="Pfam" id="PF12409">
    <property type="entry name" value="P5-ATPase"/>
    <property type="match status" value="1"/>
</dbReference>
<dbReference type="NCBIfam" id="TIGR01494">
    <property type="entry name" value="ATPase_P-type"/>
    <property type="match status" value="2"/>
</dbReference>
<dbReference type="SUPFAM" id="SSF81660">
    <property type="entry name" value="Metal cation-transporting ATPase, ATP-binding domain N"/>
    <property type="match status" value="1"/>
</dbReference>
<feature type="transmembrane region" description="Helical" evidence="13">
    <location>
        <begin position="1210"/>
        <end position="1234"/>
    </location>
</feature>
<feature type="transmembrane region" description="Helical" evidence="13">
    <location>
        <begin position="184"/>
        <end position="205"/>
    </location>
</feature>
<dbReference type="GO" id="GO:0046872">
    <property type="term" value="F:metal ion binding"/>
    <property type="evidence" value="ECO:0007669"/>
    <property type="project" value="UniProtKB-UniRule"/>
</dbReference>
<feature type="transmembrane region" description="Helical" evidence="13">
    <location>
        <begin position="1064"/>
        <end position="1083"/>
    </location>
</feature>
<feature type="domain" description="P5B-type ATPase N-terminal" evidence="16">
    <location>
        <begin position="22"/>
        <end position="130"/>
    </location>
</feature>
<evidence type="ECO:0000256" key="1">
    <source>
        <dbReference type="ARBA" id="ARBA00004141"/>
    </source>
</evidence>
<dbReference type="InterPro" id="IPR001757">
    <property type="entry name" value="P_typ_ATPase"/>
</dbReference>
<dbReference type="NCBIfam" id="TIGR01657">
    <property type="entry name" value="P-ATPase-V"/>
    <property type="match status" value="1"/>
</dbReference>
<reference evidence="18" key="1">
    <citation type="submission" date="2023-11" db="UniProtKB">
        <authorList>
            <consortium name="WormBaseParasite"/>
        </authorList>
    </citation>
    <scope>IDENTIFICATION</scope>
</reference>
<evidence type="ECO:0000256" key="3">
    <source>
        <dbReference type="ARBA" id="ARBA00022553"/>
    </source>
</evidence>
<evidence type="ECO:0000256" key="10">
    <source>
        <dbReference type="ARBA" id="ARBA00022989"/>
    </source>
</evidence>
<evidence type="ECO:0000256" key="13">
    <source>
        <dbReference type="RuleBase" id="RU362082"/>
    </source>
</evidence>
<comment type="subcellular location">
    <subcellularLocation>
        <location evidence="1 13">Membrane</location>
        <topology evidence="1 13">Multi-pass membrane protein</topology>
    </subcellularLocation>
</comment>
<dbReference type="InterPro" id="IPR023214">
    <property type="entry name" value="HAD_sf"/>
</dbReference>
<evidence type="ECO:0000313" key="17">
    <source>
        <dbReference type="Proteomes" id="UP000050790"/>
    </source>
</evidence>
<comment type="catalytic activity">
    <reaction evidence="12 13">
        <text>ATP + H2O = ADP + phosphate + H(+)</text>
        <dbReference type="Rhea" id="RHEA:13065"/>
        <dbReference type="ChEBI" id="CHEBI:15377"/>
        <dbReference type="ChEBI" id="CHEBI:15378"/>
        <dbReference type="ChEBI" id="CHEBI:30616"/>
        <dbReference type="ChEBI" id="CHEBI:43474"/>
        <dbReference type="ChEBI" id="CHEBI:456216"/>
    </reaction>
</comment>
<dbReference type="InterPro" id="IPR023299">
    <property type="entry name" value="ATPase_P-typ_cyto_dom_N"/>
</dbReference>
<dbReference type="GO" id="GO:0019829">
    <property type="term" value="F:ATPase-coupled monoatomic cation transmembrane transporter activity"/>
    <property type="evidence" value="ECO:0007669"/>
    <property type="project" value="UniProtKB-UniRule"/>
</dbReference>
<dbReference type="InterPro" id="IPR036412">
    <property type="entry name" value="HAD-like_sf"/>
</dbReference>
<evidence type="ECO:0000256" key="14">
    <source>
        <dbReference type="SAM" id="MobiDB-lite"/>
    </source>
</evidence>
<dbReference type="InterPro" id="IPR008250">
    <property type="entry name" value="ATPase_P-typ_transduc_dom_A_sf"/>
</dbReference>
<comment type="similarity">
    <text evidence="2 13">Belongs to the cation transport ATPase (P-type) (TC 3.A.3) family. Type V subfamily.</text>
</comment>
<dbReference type="GO" id="GO:0016887">
    <property type="term" value="F:ATP hydrolysis activity"/>
    <property type="evidence" value="ECO:0007669"/>
    <property type="project" value="InterPro"/>
</dbReference>
<dbReference type="WBParaSite" id="SMRG1_8830.12">
    <property type="protein sequence ID" value="SMRG1_8830.12"/>
    <property type="gene ID" value="SMRG1_8830"/>
</dbReference>
<feature type="transmembrane region" description="Helical" evidence="13">
    <location>
        <begin position="1139"/>
        <end position="1159"/>
    </location>
</feature>
<sequence length="1425" mass="161848">MFSHCGSVKKSSSHKISCEGSTSDIEGYKFSYVRYICVIIGCILSGGLLRLLFHWFPHWMLWCTHKVCDLNEADKVKIKVWDISGIYIHKVQYPTRGKPRSQYHNSTTDAFLEKQNERPYIIHKKLKYIWNFESENFELLQNWDERPYDEVLNAPTLTTDLIETRRNLYGINKIDVSLTPIMRLVLNGCLTPFHCFQVFSCVIWFCVEYEIYATCIAVFSVTSLIFQVYELRKNERALKKTVCISSKVTVCRRRDGEDDFMLVDSTELVPGDLIAIPSSGCLMQCDAVLLMGNCIVNESSLTGESLPITKIPLPNGQYENTTFDFRSCPRHILFSGTSVIQTRGDINKRVLAVVIRTGFMTTKGELVRSIMFPKPMKFKFTQDAYQFLGALCGVALVGLCVSVYLMYWNKKELYYIILRPLDLVTIVIPPILPVAMSVGIVFAQRRLRNHGIYCINPSVMNVCGVINLTCFDKTGTLTEDGLDLWGVVPNRDGVLGKPEFEPSKLDYGPLVECMATCHSLTRIDGVLSGDPLDVKMFQSTKWEFIEVISEDQHNFDLVISAIVRPKEDECGDIFEKIPYEIGIVRQFPFSSSVQRMSVITRTLNESQFHIYTKGAPETIEVLCRRDTIPTNFHSNLLEFTREGFRVLALAWRPIKASYLRIMRISRDRVEHNLLFLGLLVMENRLKPESGPVIKTLRQANIRPVMVTGDHMLTSLSVARDCEMIDELDRVVIVTARPPPCPVNDFDSDVLNESQPIPVPNNGLSTEKNPNNIQDATNAGNNKNFSDDLINSLVQFHYAEDLHRPVTEVATTNIQLKRNLTKSDNRETSKQSFSKRLKTRFNFGRLQSPSKAFTSLSALGNSAIYHADSEKVDNHTDYEKCLFDKLDKHLDKSDTFKYKDSAENRYALSIRMIDRPDFHLAISGKTWSVIQEHYPWLIPKLVVKGTVFARFSPEQKAQVIEALQSVGYFVSMCGDGANDCGALKVAHAGISLSEAEASIASPFTSKKQNISCVPMLIREGRCALVTSFGTFKFMAGYSLIQSFSTIILFAIGSNLSEWEFLYCDFVIITTLSLTFGYTHAYPYLSAEPPTMRLLSMVTMISLFGQVIIGFIIQATAFILIRFQSWYMPLYSYSNTAEYKNYENAAVFIVSTYQYIILAIAFSKGAPYRKSILTNYAFVLNILVCFALSLYLTTYPVNWILERLQLVRIPSIWFILILHSMVLANFMASYIVESIVDGVSFRRRIRRIRRALFPRRVERKAYERIREEIDRSAGVWPPLLRSASLQALPRDLFTDENLDVTTRPRSRRLSSAVSNDTDVDVASVQSEITDRRQLPFSSTDGDIGLHKVVSKHFSNQMSVNENPNQTFTLGGSLKKHNLSVDSLQHHTVYDPDVFDHSSVPSTPSALEVPVIESMSSHLRNEGEENRE</sequence>
<name>A0AA85AJX7_9TREM</name>
<evidence type="ECO:0000256" key="5">
    <source>
        <dbReference type="ARBA" id="ARBA00022723"/>
    </source>
</evidence>
<feature type="transmembrane region" description="Helical" evidence="13">
    <location>
        <begin position="32"/>
        <end position="53"/>
    </location>
</feature>
<dbReference type="Gene3D" id="3.40.50.1000">
    <property type="entry name" value="HAD superfamily/HAD-like"/>
    <property type="match status" value="1"/>
</dbReference>
<dbReference type="InterPro" id="IPR047819">
    <property type="entry name" value="P5A-ATPase_N"/>
</dbReference>
<keyword evidence="3" id="KW-0597">Phosphoprotein</keyword>
<dbReference type="InterPro" id="IPR018303">
    <property type="entry name" value="ATPase_P-typ_P_site"/>
</dbReference>
<evidence type="ECO:0000256" key="9">
    <source>
        <dbReference type="ARBA" id="ARBA00022967"/>
    </source>
</evidence>
<feature type="transmembrane region" description="Helical" evidence="13">
    <location>
        <begin position="211"/>
        <end position="229"/>
    </location>
</feature>
<dbReference type="Gene3D" id="3.40.1110.10">
    <property type="entry name" value="Calcium-transporting ATPase, cytoplasmic domain N"/>
    <property type="match status" value="1"/>
</dbReference>
<evidence type="ECO:0000313" key="18">
    <source>
        <dbReference type="WBParaSite" id="SMRG1_8830.12"/>
    </source>
</evidence>
<dbReference type="InterPro" id="IPR023298">
    <property type="entry name" value="ATPase_P-typ_TM_dom_sf"/>
</dbReference>
<keyword evidence="11 13" id="KW-0472">Membrane</keyword>
<evidence type="ECO:0000256" key="6">
    <source>
        <dbReference type="ARBA" id="ARBA00022741"/>
    </source>
</evidence>